<dbReference type="PANTHER" id="PTHR30373:SF8">
    <property type="entry name" value="BLL7265 PROTEIN"/>
    <property type="match status" value="1"/>
</dbReference>
<evidence type="ECO:0000259" key="1">
    <source>
        <dbReference type="Pfam" id="PF04536"/>
    </source>
</evidence>
<name>A0ABX8WSU7_9GAMM</name>
<dbReference type="Pfam" id="PF04536">
    <property type="entry name" value="TPM_phosphatase"/>
    <property type="match status" value="1"/>
</dbReference>
<organism evidence="2 3">
    <name type="scientific">Lysobacter soyae</name>
    <dbReference type="NCBI Taxonomy" id="2764185"/>
    <lineage>
        <taxon>Bacteria</taxon>
        <taxon>Pseudomonadati</taxon>
        <taxon>Pseudomonadota</taxon>
        <taxon>Gammaproteobacteria</taxon>
        <taxon>Lysobacterales</taxon>
        <taxon>Lysobacteraceae</taxon>
        <taxon>Lysobacter</taxon>
    </lineage>
</organism>
<gene>
    <name evidence="2" type="ORF">H8L67_03010</name>
</gene>
<keyword evidence="3" id="KW-1185">Reference proteome</keyword>
<dbReference type="Proteomes" id="UP000824755">
    <property type="component" value="Chromosome"/>
</dbReference>
<dbReference type="InterPro" id="IPR007621">
    <property type="entry name" value="TPM_dom"/>
</dbReference>
<dbReference type="PANTHER" id="PTHR30373">
    <property type="entry name" value="UPF0603 PROTEIN YGCG"/>
    <property type="match status" value="1"/>
</dbReference>
<evidence type="ECO:0000313" key="3">
    <source>
        <dbReference type="Proteomes" id="UP000824755"/>
    </source>
</evidence>
<evidence type="ECO:0000313" key="2">
    <source>
        <dbReference type="EMBL" id="QYR53908.1"/>
    </source>
</evidence>
<reference evidence="2 3" key="1">
    <citation type="submission" date="2021-08" db="EMBL/GenBank/DDBJ databases">
        <title>Lysobacter sp. strain CJ11 Genome sequencing and assembly.</title>
        <authorList>
            <person name="Kim I."/>
        </authorList>
    </citation>
    <scope>NUCLEOTIDE SEQUENCE [LARGE SCALE GENOMIC DNA]</scope>
    <source>
        <strain evidence="2 3">CJ11</strain>
    </source>
</reference>
<feature type="domain" description="TPM" evidence="1">
    <location>
        <begin position="13"/>
        <end position="135"/>
    </location>
</feature>
<sequence>MFTHLCAAPAARSFNAEALAKIGAQIASCESEHRGEIVFAVEGDIPLRDLWRNVSARDRALTAFAHLNVWNTAANNGVLIYLLLAEHRIEIVADRGFDASVSAEQWRGVCQLMEEQFRAGDPLEAVLRGIRAVSDLVAEHFPQLPGHVDEDELPNPPRILR</sequence>
<dbReference type="Gene3D" id="3.10.310.50">
    <property type="match status" value="1"/>
</dbReference>
<proteinExistence type="predicted"/>
<accession>A0ABX8WSU7</accession>
<dbReference type="EMBL" id="CP080544">
    <property type="protein sequence ID" value="QYR53908.1"/>
    <property type="molecule type" value="Genomic_DNA"/>
</dbReference>
<protein>
    <submittedName>
        <fullName evidence="2">TPM domain-containing protein</fullName>
    </submittedName>
</protein>